<comment type="caution">
    <text evidence="1">The sequence shown here is derived from an EMBL/GenBank/DDBJ whole genome shotgun (WGS) entry which is preliminary data.</text>
</comment>
<dbReference type="EMBL" id="CAJPIN010007672">
    <property type="protein sequence ID" value="CAG2058629.1"/>
    <property type="molecule type" value="Genomic_DNA"/>
</dbReference>
<protein>
    <recommendedName>
        <fullName evidence="3">Endonuclease/exonuclease/phosphatase domain-containing protein</fullName>
    </recommendedName>
</protein>
<gene>
    <name evidence="1" type="ORF">TPAB3V08_LOCUS5598</name>
</gene>
<evidence type="ECO:0008006" key="3">
    <source>
        <dbReference type="Google" id="ProtNLM"/>
    </source>
</evidence>
<dbReference type="Proteomes" id="UP001153148">
    <property type="component" value="Unassembled WGS sequence"/>
</dbReference>
<evidence type="ECO:0000313" key="2">
    <source>
        <dbReference type="Proteomes" id="UP001153148"/>
    </source>
</evidence>
<evidence type="ECO:0000313" key="1">
    <source>
        <dbReference type="EMBL" id="CAG2058629.1"/>
    </source>
</evidence>
<organism evidence="1 2">
    <name type="scientific">Timema podura</name>
    <name type="common">Walking stick</name>
    <dbReference type="NCBI Taxonomy" id="61482"/>
    <lineage>
        <taxon>Eukaryota</taxon>
        <taxon>Metazoa</taxon>
        <taxon>Ecdysozoa</taxon>
        <taxon>Arthropoda</taxon>
        <taxon>Hexapoda</taxon>
        <taxon>Insecta</taxon>
        <taxon>Pterygota</taxon>
        <taxon>Neoptera</taxon>
        <taxon>Polyneoptera</taxon>
        <taxon>Phasmatodea</taxon>
        <taxon>Timematodea</taxon>
        <taxon>Timematoidea</taxon>
        <taxon>Timematidae</taxon>
        <taxon>Timema</taxon>
    </lineage>
</organism>
<accession>A0ABN7NZP3</accession>
<keyword evidence="2" id="KW-1185">Reference proteome</keyword>
<proteinExistence type="predicted"/>
<name>A0ABN7NZP3_TIMPD</name>
<dbReference type="SUPFAM" id="SSF56219">
    <property type="entry name" value="DNase I-like"/>
    <property type="match status" value="1"/>
</dbReference>
<dbReference type="InterPro" id="IPR036691">
    <property type="entry name" value="Endo/exonu/phosph_ase_sf"/>
</dbReference>
<reference evidence="1" key="1">
    <citation type="submission" date="2021-03" db="EMBL/GenBank/DDBJ databases">
        <authorList>
            <person name="Tran Van P."/>
        </authorList>
    </citation>
    <scope>NUCLEOTIDE SEQUENCE</scope>
</reference>
<sequence>MAVQPNRGTPVLKDLTVSLWNANGVAGKKVELERFLSKHRVDVMLLGETHLRSAMRFSVNRVYLPSERPSGGCGKGWDGAPGLYDYVRSLKVAPRRPRSTWLCGFRPPTPLPQNPLGCPDFLDFAVSRGIRRRLVLNFLAELDLDHNPVLVNLGRAVFTPRHRPKRVPQASLPDSILRHVREINRLRKTWQISRDLVDKPNWSRKVHVVREMIQEYRNSVWEDKVESLCVQGRSLRHMTRNLMRVPAPRPPIVGRKAVANSDKEKADALAEHLEAQFVPTDDPSDRVHIAYVAQVIGAVSYRPLDEPEPT</sequence>